<accession>A0A1R3WNS8</accession>
<dbReference type="Proteomes" id="UP000192455">
    <property type="component" value="Unassembled WGS sequence"/>
</dbReference>
<gene>
    <name evidence="1" type="ORF">SAMN05421849_1141</name>
</gene>
<organism evidence="1 2">
    <name type="scientific">Pontibaca methylaminivorans</name>
    <dbReference type="NCBI Taxonomy" id="515897"/>
    <lineage>
        <taxon>Bacteria</taxon>
        <taxon>Pseudomonadati</taxon>
        <taxon>Pseudomonadota</taxon>
        <taxon>Alphaproteobacteria</taxon>
        <taxon>Rhodobacterales</taxon>
        <taxon>Roseobacteraceae</taxon>
        <taxon>Pontibaca</taxon>
    </lineage>
</organism>
<dbReference type="RefSeq" id="WP_076648511.1">
    <property type="nucleotide sequence ID" value="NZ_FTPS01000001.1"/>
</dbReference>
<name>A0A1R3WNS8_9RHOB</name>
<dbReference type="EMBL" id="FTPS01000001">
    <property type="protein sequence ID" value="SIT79452.1"/>
    <property type="molecule type" value="Genomic_DNA"/>
</dbReference>
<reference evidence="1 2" key="1">
    <citation type="submission" date="2017-01" db="EMBL/GenBank/DDBJ databases">
        <authorList>
            <person name="Mah S.A."/>
            <person name="Swanson W.J."/>
            <person name="Moy G.W."/>
            <person name="Vacquier V.D."/>
        </authorList>
    </citation>
    <scope>NUCLEOTIDE SEQUENCE [LARGE SCALE GENOMIC DNA]</scope>
    <source>
        <strain evidence="1 2">DSM 21219</strain>
    </source>
</reference>
<protein>
    <submittedName>
        <fullName evidence="1">Uncharacterized protein</fullName>
    </submittedName>
</protein>
<evidence type="ECO:0000313" key="2">
    <source>
        <dbReference type="Proteomes" id="UP000192455"/>
    </source>
</evidence>
<proteinExistence type="predicted"/>
<keyword evidence="2" id="KW-1185">Reference proteome</keyword>
<evidence type="ECO:0000313" key="1">
    <source>
        <dbReference type="EMBL" id="SIT79452.1"/>
    </source>
</evidence>
<dbReference type="STRING" id="515897.SAMN05421849_1141"/>
<sequence>MKDLITDTALAVMANPATAELEALRSDLDARSSLRMLTCALKENGAQVLDAEGGWVRFRPRPSDRAGIVLDATIEAGPDGEVWITFERDALARDEGPAQTHPLAA</sequence>
<dbReference type="AlphaFoldDB" id="A0A1R3WNS8"/>